<keyword evidence="2" id="KW-1185">Reference proteome</keyword>
<reference evidence="1 2" key="1">
    <citation type="submission" date="2020-08" db="EMBL/GenBank/DDBJ databases">
        <title>Genomic Encyclopedia of Type Strains, Phase III (KMG-III): the genomes of soil and plant-associated and newly described type strains.</title>
        <authorList>
            <person name="Whitman W."/>
        </authorList>
    </citation>
    <scope>NUCLEOTIDE SEQUENCE [LARGE SCALE GENOMIC DNA]</scope>
    <source>
        <strain evidence="1 2">CECT 8571</strain>
    </source>
</reference>
<evidence type="ECO:0000313" key="2">
    <source>
        <dbReference type="Proteomes" id="UP000559987"/>
    </source>
</evidence>
<name>A0A839UI20_9GAMM</name>
<organism evidence="1 2">
    <name type="scientific">Simiduia aestuariiviva</name>
    <dbReference type="NCBI Taxonomy" id="1510459"/>
    <lineage>
        <taxon>Bacteria</taxon>
        <taxon>Pseudomonadati</taxon>
        <taxon>Pseudomonadota</taxon>
        <taxon>Gammaproteobacteria</taxon>
        <taxon>Cellvibrionales</taxon>
        <taxon>Cellvibrionaceae</taxon>
        <taxon>Simiduia</taxon>
    </lineage>
</organism>
<protein>
    <submittedName>
        <fullName evidence="1">Uncharacterized protein</fullName>
    </submittedName>
</protein>
<comment type="caution">
    <text evidence="1">The sequence shown here is derived from an EMBL/GenBank/DDBJ whole genome shotgun (WGS) entry which is preliminary data.</text>
</comment>
<evidence type="ECO:0000313" key="1">
    <source>
        <dbReference type="EMBL" id="MBB3167502.1"/>
    </source>
</evidence>
<dbReference type="EMBL" id="JACHXZ010000001">
    <property type="protein sequence ID" value="MBB3167502.1"/>
    <property type="molecule type" value="Genomic_DNA"/>
</dbReference>
<gene>
    <name evidence="1" type="ORF">FHS30_000678</name>
</gene>
<accession>A0A839UI20</accession>
<sequence>MKNPIRGKMMIACETSQGAFTCSKNWDDLTSTTDASVRYCNNCGKSVHRAVTVQELNEMTAAGLCVAWCNTPEPEYRPEPAVPLKWAC</sequence>
<proteinExistence type="predicted"/>
<dbReference type="Proteomes" id="UP000559987">
    <property type="component" value="Unassembled WGS sequence"/>
</dbReference>
<dbReference type="RefSeq" id="WP_183908279.1">
    <property type="nucleotide sequence ID" value="NZ_JACHXZ010000001.1"/>
</dbReference>
<dbReference type="AlphaFoldDB" id="A0A839UI20"/>